<evidence type="ECO:0000313" key="3">
    <source>
        <dbReference type="Proteomes" id="UP000295050"/>
    </source>
</evidence>
<comment type="caution">
    <text evidence="2">The sequence shown here is derived from an EMBL/GenBank/DDBJ whole genome shotgun (WGS) entry which is preliminary data.</text>
</comment>
<name>A0A4R2RJI2_9RHOB</name>
<organism evidence="2 3">
    <name type="scientific">Rhodovulum bhavnagarense</name>
    <dbReference type="NCBI Taxonomy" id="992286"/>
    <lineage>
        <taxon>Bacteria</taxon>
        <taxon>Pseudomonadati</taxon>
        <taxon>Pseudomonadota</taxon>
        <taxon>Alphaproteobacteria</taxon>
        <taxon>Rhodobacterales</taxon>
        <taxon>Paracoccaceae</taxon>
        <taxon>Rhodovulum</taxon>
    </lineage>
</organism>
<dbReference type="Proteomes" id="UP000295050">
    <property type="component" value="Unassembled WGS sequence"/>
</dbReference>
<keyword evidence="1" id="KW-0472">Membrane</keyword>
<keyword evidence="1" id="KW-0812">Transmembrane</keyword>
<dbReference type="OrthoDB" id="7876207at2"/>
<sequence>MIRIIAARLRHFASSVHGSMSAELVIVLPLLMAWVGMSLVFFDGYYMRVVNQKAAYTLSDLMSREIGTKIGPAYIEGMDDVFEFLTAADDASAAIRVSMVYCEDHCAADDPERKLNLDWSHSTSSAHPKLTAADLNSDYLDKIPLAMKADRQIMVETYFDFVPLFNVGLSDTINMETRVITRLRFDSFLEWDDGA</sequence>
<keyword evidence="3" id="KW-1185">Reference proteome</keyword>
<evidence type="ECO:0008006" key="4">
    <source>
        <dbReference type="Google" id="ProtNLM"/>
    </source>
</evidence>
<feature type="transmembrane region" description="Helical" evidence="1">
    <location>
        <begin position="21"/>
        <end position="42"/>
    </location>
</feature>
<keyword evidence="1" id="KW-1133">Transmembrane helix</keyword>
<protein>
    <recommendedName>
        <fullName evidence="4">TadE-like protein</fullName>
    </recommendedName>
</protein>
<evidence type="ECO:0000313" key="2">
    <source>
        <dbReference type="EMBL" id="TCP62908.1"/>
    </source>
</evidence>
<dbReference type="EMBL" id="SLXU01000001">
    <property type="protein sequence ID" value="TCP62908.1"/>
    <property type="molecule type" value="Genomic_DNA"/>
</dbReference>
<accession>A0A4R2RJI2</accession>
<gene>
    <name evidence="2" type="ORF">EV663_101168</name>
</gene>
<dbReference type="AlphaFoldDB" id="A0A4R2RJI2"/>
<evidence type="ECO:0000256" key="1">
    <source>
        <dbReference type="SAM" id="Phobius"/>
    </source>
</evidence>
<proteinExistence type="predicted"/>
<reference evidence="2 3" key="1">
    <citation type="submission" date="2019-03" db="EMBL/GenBank/DDBJ databases">
        <title>Genomic Encyclopedia of Type Strains, Phase IV (KMG-IV): sequencing the most valuable type-strain genomes for metagenomic binning, comparative biology and taxonomic classification.</title>
        <authorList>
            <person name="Goeker M."/>
        </authorList>
    </citation>
    <scope>NUCLEOTIDE SEQUENCE [LARGE SCALE GENOMIC DNA]</scope>
    <source>
        <strain evidence="2 3">DSM 24766</strain>
    </source>
</reference>
<dbReference type="RefSeq" id="WP_132949872.1">
    <property type="nucleotide sequence ID" value="NZ_SLXU01000001.1"/>
</dbReference>